<evidence type="ECO:0000313" key="2">
    <source>
        <dbReference type="EMBL" id="OUM19289.1"/>
    </source>
</evidence>
<evidence type="ECO:0000259" key="1">
    <source>
        <dbReference type="Pfam" id="PF20097"/>
    </source>
</evidence>
<dbReference type="EMBL" id="NHOC01000023">
    <property type="protein sequence ID" value="OUM19289.1"/>
    <property type="molecule type" value="Genomic_DNA"/>
</dbReference>
<keyword evidence="3" id="KW-1185">Reference proteome</keyword>
<feature type="domain" description="DUF6487" evidence="1">
    <location>
        <begin position="30"/>
        <end position="66"/>
    </location>
</feature>
<gene>
    <name evidence="2" type="ORF">CBW42_13965</name>
</gene>
<reference evidence="2 3" key="1">
    <citation type="submission" date="2017-05" db="EMBL/GenBank/DDBJ databases">
        <title>Butyricicoccus porcorum sp. nov. a butyrate-producing bacterium from the swine intestinal tract.</title>
        <authorList>
            <person name="Trachsel J."/>
            <person name="Humphrey S."/>
            <person name="Allen H.K."/>
        </authorList>
    </citation>
    <scope>NUCLEOTIDE SEQUENCE [LARGE SCALE GENOMIC DNA]</scope>
    <source>
        <strain evidence="2">BB10</strain>
    </source>
</reference>
<proteinExistence type="predicted"/>
<accession>A0A252F0P8</accession>
<dbReference type="Pfam" id="PF20097">
    <property type="entry name" value="DUF6487"/>
    <property type="match status" value="1"/>
</dbReference>
<organism evidence="2 3">
    <name type="scientific">Butyricicoccus porcorum</name>
    <dbReference type="NCBI Taxonomy" id="1945634"/>
    <lineage>
        <taxon>Bacteria</taxon>
        <taxon>Bacillati</taxon>
        <taxon>Bacillota</taxon>
        <taxon>Clostridia</taxon>
        <taxon>Eubacteriales</taxon>
        <taxon>Butyricicoccaceae</taxon>
        <taxon>Butyricicoccus</taxon>
    </lineage>
</organism>
<comment type="caution">
    <text evidence="2">The sequence shown here is derived from an EMBL/GenBank/DDBJ whole genome shotgun (WGS) entry which is preliminary data.</text>
</comment>
<evidence type="ECO:0000313" key="3">
    <source>
        <dbReference type="Proteomes" id="UP000194903"/>
    </source>
</evidence>
<dbReference type="AlphaFoldDB" id="A0A252F0P8"/>
<dbReference type="InterPro" id="IPR045504">
    <property type="entry name" value="DUF6487"/>
</dbReference>
<sequence>MVKKCNLVVFNAEMVSIGAKKNELLRPQHWWGKSIKLNEKSIGGPFGGASAEAWLCEKCKKIVIEY</sequence>
<protein>
    <recommendedName>
        <fullName evidence="1">DUF6487 domain-containing protein</fullName>
    </recommendedName>
</protein>
<dbReference type="Proteomes" id="UP000194903">
    <property type="component" value="Unassembled WGS sequence"/>
</dbReference>
<name>A0A252F0P8_9FIRM</name>